<proteinExistence type="predicted"/>
<dbReference type="RefSeq" id="WP_274372767.1">
    <property type="nucleotide sequence ID" value="NZ_CP072943.1"/>
</dbReference>
<dbReference type="EMBL" id="CP072943">
    <property type="protein sequence ID" value="QTX31601.1"/>
    <property type="molecule type" value="Genomic_DNA"/>
</dbReference>
<dbReference type="Proteomes" id="UP000671879">
    <property type="component" value="Chromosome"/>
</dbReference>
<feature type="compositionally biased region" description="Acidic residues" evidence="1">
    <location>
        <begin position="141"/>
        <end position="156"/>
    </location>
</feature>
<reference evidence="3" key="1">
    <citation type="submission" date="2021-04" db="EMBL/GenBank/DDBJ databases">
        <title>A novel Synergistetes isolate from a pyrite-forming mixed culture.</title>
        <authorList>
            <person name="Bunk B."/>
            <person name="Sproer C."/>
            <person name="Spring S."/>
            <person name="Pester M."/>
        </authorList>
    </citation>
    <scope>NUCLEOTIDE SEQUENCE [LARGE SCALE GENOMIC DNA]</scope>
    <source>
        <strain evidence="3">J.5.4.2-T.3.5.2</strain>
    </source>
</reference>
<protein>
    <submittedName>
        <fullName evidence="2">Uncharacterized protein</fullName>
    </submittedName>
</protein>
<accession>A0A9Q7EY39</accession>
<evidence type="ECO:0000256" key="1">
    <source>
        <dbReference type="SAM" id="MobiDB-lite"/>
    </source>
</evidence>
<evidence type="ECO:0000313" key="2">
    <source>
        <dbReference type="EMBL" id="QTX31601.1"/>
    </source>
</evidence>
<evidence type="ECO:0000313" key="3">
    <source>
        <dbReference type="Proteomes" id="UP000671879"/>
    </source>
</evidence>
<dbReference type="KEGG" id="aram:KAR29_09520"/>
<feature type="compositionally biased region" description="Basic and acidic residues" evidence="1">
    <location>
        <begin position="158"/>
        <end position="168"/>
    </location>
</feature>
<name>A0A9Q7EY39_9BACT</name>
<keyword evidence="3" id="KW-1185">Reference proteome</keyword>
<organism evidence="2 3">
    <name type="scientific">Aminithiophilus ramosus</name>
    <dbReference type="NCBI Taxonomy" id="3029084"/>
    <lineage>
        <taxon>Bacteria</taxon>
        <taxon>Thermotogati</taxon>
        <taxon>Synergistota</taxon>
        <taxon>Synergistia</taxon>
        <taxon>Synergistales</taxon>
        <taxon>Aminithiophilaceae</taxon>
        <taxon>Aminithiophilus</taxon>
    </lineage>
</organism>
<dbReference type="AlphaFoldDB" id="A0A9Q7EY39"/>
<feature type="region of interest" description="Disordered" evidence="1">
    <location>
        <begin position="141"/>
        <end position="168"/>
    </location>
</feature>
<sequence length="168" mass="18770">MKKSSRFPLAFVFSVTVLSALLLGWALRGSGIVASCEVLDVSVCEELDEQLRPLGGGSPFSFGIRQLGVRFRFRLARQGESLQVRWFYQNHLINEESLSVESSEGTKAFYLVREDGAPLPVGEYGVTISEGGRQAFRLDFSVEEPQEQPEQDDLQGEPEARERQEARA</sequence>
<gene>
    <name evidence="2" type="ORF">KAR29_09520</name>
</gene>